<keyword evidence="1" id="KW-0472">Membrane</keyword>
<dbReference type="AlphaFoldDB" id="A0A5C3EIQ9"/>
<sequence>MAVQALAKHIPYIGRASTVLEIVRTYVLMPSLIRQSETHRTMCDGAERVAPLILAELFFFVAAAAAAAAASDGQNDGRTNHIVYQCINQRCYE</sequence>
<protein>
    <submittedName>
        <fullName evidence="2">Uncharacterized protein</fullName>
    </submittedName>
</protein>
<name>A0A5C3EIQ9_9BASI</name>
<keyword evidence="1" id="KW-1133">Transmembrane helix</keyword>
<keyword evidence="3" id="KW-1185">Reference proteome</keyword>
<accession>A0A5C3EIQ9</accession>
<proteinExistence type="predicted"/>
<dbReference type="Proteomes" id="UP000324022">
    <property type="component" value="Unassembled WGS sequence"/>
</dbReference>
<evidence type="ECO:0000256" key="1">
    <source>
        <dbReference type="SAM" id="Phobius"/>
    </source>
</evidence>
<keyword evidence="1" id="KW-0812">Transmembrane</keyword>
<evidence type="ECO:0000313" key="2">
    <source>
        <dbReference type="EMBL" id="SPO30110.1"/>
    </source>
</evidence>
<dbReference type="EMBL" id="OOIN01000031">
    <property type="protein sequence ID" value="SPO30110.1"/>
    <property type="molecule type" value="Genomic_DNA"/>
</dbReference>
<organism evidence="2 3">
    <name type="scientific">Ustilago trichophora</name>
    <dbReference type="NCBI Taxonomy" id="86804"/>
    <lineage>
        <taxon>Eukaryota</taxon>
        <taxon>Fungi</taxon>
        <taxon>Dikarya</taxon>
        <taxon>Basidiomycota</taxon>
        <taxon>Ustilaginomycotina</taxon>
        <taxon>Ustilaginomycetes</taxon>
        <taxon>Ustilaginales</taxon>
        <taxon>Ustilaginaceae</taxon>
        <taxon>Ustilago</taxon>
    </lineage>
</organism>
<reference evidence="2 3" key="1">
    <citation type="submission" date="2018-03" db="EMBL/GenBank/DDBJ databases">
        <authorList>
            <person name="Guldener U."/>
        </authorList>
    </citation>
    <scope>NUCLEOTIDE SEQUENCE [LARGE SCALE GENOMIC DNA]</scope>
    <source>
        <strain evidence="2 3">NBRC100155</strain>
    </source>
</reference>
<gene>
    <name evidence="2" type="ORF">UTRI_05949</name>
</gene>
<evidence type="ECO:0000313" key="3">
    <source>
        <dbReference type="Proteomes" id="UP000324022"/>
    </source>
</evidence>
<feature type="transmembrane region" description="Helical" evidence="1">
    <location>
        <begin position="49"/>
        <end position="70"/>
    </location>
</feature>